<proteinExistence type="predicted"/>
<dbReference type="InterPro" id="IPR000873">
    <property type="entry name" value="AMP-dep_synth/lig_dom"/>
</dbReference>
<dbReference type="PANTHER" id="PTHR43272">
    <property type="entry name" value="LONG-CHAIN-FATTY-ACID--COA LIGASE"/>
    <property type="match status" value="1"/>
</dbReference>
<evidence type="ECO:0000256" key="1">
    <source>
        <dbReference type="ARBA" id="ARBA00022741"/>
    </source>
</evidence>
<evidence type="ECO:0000256" key="2">
    <source>
        <dbReference type="ARBA" id="ARBA00022840"/>
    </source>
</evidence>
<accession>A0AAU9K4S4</accession>
<dbReference type="AlphaFoldDB" id="A0AAU9K4S4"/>
<dbReference type="GO" id="GO:0016020">
    <property type="term" value="C:membrane"/>
    <property type="evidence" value="ECO:0007669"/>
    <property type="project" value="TreeGrafter"/>
</dbReference>
<protein>
    <recommendedName>
        <fullName evidence="3">AMP-dependent synthetase/ligase domain-containing protein</fullName>
    </recommendedName>
</protein>
<gene>
    <name evidence="4" type="ORF">BSTOLATCC_MIC47809</name>
</gene>
<dbReference type="SUPFAM" id="SSF56801">
    <property type="entry name" value="Acetyl-CoA synthetase-like"/>
    <property type="match status" value="1"/>
</dbReference>
<dbReference type="GO" id="GO:0004467">
    <property type="term" value="F:long-chain fatty acid-CoA ligase activity"/>
    <property type="evidence" value="ECO:0007669"/>
    <property type="project" value="TreeGrafter"/>
</dbReference>
<dbReference type="EMBL" id="CAJZBQ010000047">
    <property type="protein sequence ID" value="CAG9328973.1"/>
    <property type="molecule type" value="Genomic_DNA"/>
</dbReference>
<sequence>MGANSTKPSFRYTAAVDAGSPGQSPVFGYPEPGPDISYKCFNGATTLYESFKASVERHSSKNFLGTRAKNPDGTIGDYQWKTYGEVSQFALSLGYGYHSLGITTKDDEGNSFLGIYSRNREEWIVNDIACMSQSIVSVPLYDTLQGESLDFILGQTNMKAVSCPLKQAEGIIKFRKQGLIQNLQIVAVFEEISDELKAEASGLGLAFYSLAEIARMAPDGEVHPPTADSLYTICYTSGTTGMPKGAIITHNNLISTISGVINWGITFTPDEVYLSYLPLAHMLERFVENYLIVMGCAFGFYQGDVMKLKDDLAVLRPTIFISVPRLWNRFYDAIQQQFNALPPAKKALVDKALKVKKHYWETQGKLTNFVWDKIVFAKVAGVLGGRVKLMATGSAPIAPDVLNFLRIVFSCPILEAYGQTETCAGSFITRHQDSETGHVGGPITTLQVKLVDVPEMEYLSTDRNEDGELAPRGEICLKGGPIFLGYYKSPELTAEALDSEGWLHTGDIGIRLPHSGAIKLIDRKKNFFKLAQGEYVSAEKIELAYTKSHYVNQIFVYGDSLQATLIAIVVPDEPYIRKTWAADNGFGPEAAFGEICASPKLKTDILKDMDKYGKEAGLFGYEQVKAIALEPVAWTTDDLLTPTQKLMRFQAKKKYVDVIAQLYSGQ</sequence>
<dbReference type="Gene3D" id="3.40.50.12780">
    <property type="entry name" value="N-terminal domain of ligase-like"/>
    <property type="match status" value="1"/>
</dbReference>
<dbReference type="GO" id="GO:0005524">
    <property type="term" value="F:ATP binding"/>
    <property type="evidence" value="ECO:0007669"/>
    <property type="project" value="UniProtKB-KW"/>
</dbReference>
<dbReference type="InterPro" id="IPR020845">
    <property type="entry name" value="AMP-binding_CS"/>
</dbReference>
<dbReference type="PROSITE" id="PS00455">
    <property type="entry name" value="AMP_BINDING"/>
    <property type="match status" value="1"/>
</dbReference>
<comment type="caution">
    <text evidence="4">The sequence shown here is derived from an EMBL/GenBank/DDBJ whole genome shotgun (WGS) entry which is preliminary data.</text>
</comment>
<dbReference type="GO" id="GO:0005783">
    <property type="term" value="C:endoplasmic reticulum"/>
    <property type="evidence" value="ECO:0007669"/>
    <property type="project" value="TreeGrafter"/>
</dbReference>
<evidence type="ECO:0000313" key="4">
    <source>
        <dbReference type="EMBL" id="CAG9328973.1"/>
    </source>
</evidence>
<dbReference type="Proteomes" id="UP001162131">
    <property type="component" value="Unassembled WGS sequence"/>
</dbReference>
<dbReference type="Pfam" id="PF00501">
    <property type="entry name" value="AMP-binding"/>
    <property type="match status" value="1"/>
</dbReference>
<reference evidence="4" key="1">
    <citation type="submission" date="2021-09" db="EMBL/GenBank/DDBJ databases">
        <authorList>
            <consortium name="AG Swart"/>
            <person name="Singh M."/>
            <person name="Singh A."/>
            <person name="Seah K."/>
            <person name="Emmerich C."/>
        </authorList>
    </citation>
    <scope>NUCLEOTIDE SEQUENCE</scope>
    <source>
        <strain evidence="4">ATCC30299</strain>
    </source>
</reference>
<keyword evidence="2" id="KW-0067">ATP-binding</keyword>
<dbReference type="PANTHER" id="PTHR43272:SF33">
    <property type="entry name" value="AMP-BINDING DOMAIN-CONTAINING PROTEIN-RELATED"/>
    <property type="match status" value="1"/>
</dbReference>
<keyword evidence="5" id="KW-1185">Reference proteome</keyword>
<feature type="domain" description="AMP-dependent synthetase/ligase" evidence="3">
    <location>
        <begin position="74"/>
        <end position="487"/>
    </location>
</feature>
<evidence type="ECO:0000313" key="5">
    <source>
        <dbReference type="Proteomes" id="UP001162131"/>
    </source>
</evidence>
<name>A0AAU9K4S4_9CILI</name>
<organism evidence="4 5">
    <name type="scientific">Blepharisma stoltei</name>
    <dbReference type="NCBI Taxonomy" id="1481888"/>
    <lineage>
        <taxon>Eukaryota</taxon>
        <taxon>Sar</taxon>
        <taxon>Alveolata</taxon>
        <taxon>Ciliophora</taxon>
        <taxon>Postciliodesmatophora</taxon>
        <taxon>Heterotrichea</taxon>
        <taxon>Heterotrichida</taxon>
        <taxon>Blepharismidae</taxon>
        <taxon>Blepharisma</taxon>
    </lineage>
</organism>
<keyword evidence="1" id="KW-0547">Nucleotide-binding</keyword>
<dbReference type="InterPro" id="IPR042099">
    <property type="entry name" value="ANL_N_sf"/>
</dbReference>
<evidence type="ECO:0000259" key="3">
    <source>
        <dbReference type="Pfam" id="PF00501"/>
    </source>
</evidence>